<feature type="transmembrane region" description="Helical" evidence="14">
    <location>
        <begin position="44"/>
        <end position="64"/>
    </location>
</feature>
<dbReference type="AlphaFoldDB" id="A0A9K3PLC4"/>
<evidence type="ECO:0000256" key="11">
    <source>
        <dbReference type="ARBA" id="ARBA00023136"/>
    </source>
</evidence>
<evidence type="ECO:0000256" key="3">
    <source>
        <dbReference type="ARBA" id="ARBA00004922"/>
    </source>
</evidence>
<feature type="compositionally biased region" description="Low complexity" evidence="13">
    <location>
        <begin position="17"/>
        <end position="27"/>
    </location>
</feature>
<dbReference type="EMBL" id="JAGRRH010000017">
    <property type="protein sequence ID" value="KAG7351657.1"/>
    <property type="molecule type" value="Genomic_DNA"/>
</dbReference>
<keyword evidence="11 14" id="KW-0472">Membrane</keyword>
<comment type="subcellular location">
    <subcellularLocation>
        <location evidence="2">Golgi apparatus membrane</location>
        <topology evidence="2">Single-pass type II membrane protein</topology>
    </subcellularLocation>
</comment>
<comment type="cofactor">
    <cofactor evidence="1">
        <name>Mn(2+)</name>
        <dbReference type="ChEBI" id="CHEBI:29035"/>
    </cofactor>
</comment>
<evidence type="ECO:0000256" key="5">
    <source>
        <dbReference type="ARBA" id="ARBA00022679"/>
    </source>
</evidence>
<feature type="region of interest" description="Disordered" evidence="13">
    <location>
        <begin position="77"/>
        <end position="105"/>
    </location>
</feature>
<dbReference type="InterPro" id="IPR004139">
    <property type="entry name" value="Glyco_trans_13"/>
</dbReference>
<keyword evidence="12" id="KW-0464">Manganese</keyword>
<keyword evidence="10" id="KW-0333">Golgi apparatus</keyword>
<keyword evidence="8" id="KW-0735">Signal-anchor</keyword>
<evidence type="ECO:0000256" key="7">
    <source>
        <dbReference type="ARBA" id="ARBA00022723"/>
    </source>
</evidence>
<comment type="pathway">
    <text evidence="3">Protein modification; protein glycosylation.</text>
</comment>
<keyword evidence="6 14" id="KW-0812">Transmembrane</keyword>
<name>A0A9K3PLC4_9STRA</name>
<keyword evidence="4" id="KW-0328">Glycosyltransferase</keyword>
<feature type="compositionally biased region" description="Basic and acidic residues" evidence="13">
    <location>
        <begin position="1"/>
        <end position="11"/>
    </location>
</feature>
<comment type="caution">
    <text evidence="15">The sequence shown here is derived from an EMBL/GenBank/DDBJ whole genome shotgun (WGS) entry which is preliminary data.</text>
</comment>
<evidence type="ECO:0000256" key="6">
    <source>
        <dbReference type="ARBA" id="ARBA00022692"/>
    </source>
</evidence>
<evidence type="ECO:0000256" key="10">
    <source>
        <dbReference type="ARBA" id="ARBA00023034"/>
    </source>
</evidence>
<evidence type="ECO:0000256" key="8">
    <source>
        <dbReference type="ARBA" id="ARBA00022968"/>
    </source>
</evidence>
<keyword evidence="16" id="KW-1185">Reference proteome</keyword>
<dbReference type="InterPro" id="IPR052261">
    <property type="entry name" value="Glycosyltransferase_13"/>
</dbReference>
<proteinExistence type="predicted"/>
<evidence type="ECO:0000256" key="9">
    <source>
        <dbReference type="ARBA" id="ARBA00022989"/>
    </source>
</evidence>
<evidence type="ECO:0000256" key="12">
    <source>
        <dbReference type="ARBA" id="ARBA00023211"/>
    </source>
</evidence>
<keyword evidence="7" id="KW-0479">Metal-binding</keyword>
<protein>
    <submittedName>
        <fullName evidence="15">GNT-I family protein</fullName>
    </submittedName>
</protein>
<dbReference type="PANTHER" id="PTHR10468">
    <property type="entry name" value="PROTEIN O-LINKED-MANNOSE BETA-1,2-N-ACETYLGLUCOSAMINYLTRANSFERASE 1/ALPHA-1,3-MANNOSYL-GLYCOPROTEIN 2-BETA-N-ACETYLGLUCOSAMINYLTRANSFERASE"/>
    <property type="match status" value="1"/>
</dbReference>
<keyword evidence="5" id="KW-0808">Transferase</keyword>
<dbReference type="Proteomes" id="UP000693970">
    <property type="component" value="Unassembled WGS sequence"/>
</dbReference>
<dbReference type="GO" id="GO:0046872">
    <property type="term" value="F:metal ion binding"/>
    <property type="evidence" value="ECO:0007669"/>
    <property type="project" value="UniProtKB-KW"/>
</dbReference>
<dbReference type="GO" id="GO:0003827">
    <property type="term" value="F:alpha-1,3-mannosylglycoprotein 2-beta-N-acetylglucosaminyltransferase activity"/>
    <property type="evidence" value="ECO:0007669"/>
    <property type="project" value="TreeGrafter"/>
</dbReference>
<evidence type="ECO:0000256" key="2">
    <source>
        <dbReference type="ARBA" id="ARBA00004323"/>
    </source>
</evidence>
<evidence type="ECO:0000256" key="1">
    <source>
        <dbReference type="ARBA" id="ARBA00001936"/>
    </source>
</evidence>
<evidence type="ECO:0000256" key="13">
    <source>
        <dbReference type="SAM" id="MobiDB-lite"/>
    </source>
</evidence>
<reference evidence="15" key="2">
    <citation type="submission" date="2021-04" db="EMBL/GenBank/DDBJ databases">
        <authorList>
            <person name="Podell S."/>
        </authorList>
    </citation>
    <scope>NUCLEOTIDE SEQUENCE</scope>
    <source>
        <strain evidence="15">Hildebrandi</strain>
    </source>
</reference>
<sequence length="486" mass="55078">MVHILKHDPTLRRRRTNGNSSRRNSSSLASSDRKLAVAFQQRKVLCAVAIVVWAWMAGFFAVYYQFLVGRPTWNGDNASSSQTGGSQQQQPQQQQQVVISTTQSNKDDDVYDSPLLIFTCHRAYYLKETLQHVYDALPNCRLGVGCPIIISEDGSDHKEIDLVLEEFKTKFNAKNIPVIHIQHHDNPISQSKSNIRGGGGGGGGGDPNAAYKALAKHFGWALTRVFDGNIPGDYKPSYPNYHAKFPLPRRVIILEEDIKVAPDFFSYMAATSKLLDVDPTLYAVSAFNDNGHLIQEDSERLLRSDFFPGLGWMMTRSLWKDDLEPKWPDGFWDDWMREPAQRKGRQVVRPEVSRTYHFGRKGGASANQFGSILERVKLDTHVVDWQQHDLSYLMRDEFQKQYTALVNGSTLASSLDDAKTLLQNGNVRLEYDSFHEFQHFAKSLRIMDDEKAMVPRTAYHGIVESRPFGTGNILFLVPKGGKPFYQ</sequence>
<accession>A0A9K3PLC4</accession>
<dbReference type="GO" id="GO:0000139">
    <property type="term" value="C:Golgi membrane"/>
    <property type="evidence" value="ECO:0007669"/>
    <property type="project" value="UniProtKB-SubCell"/>
</dbReference>
<dbReference type="PANTHER" id="PTHR10468:SF0">
    <property type="entry name" value="ALPHA-1,3-MANNOSYL-GLYCOPROTEIN 2-BETA-N-ACETYLGLUCOSAMINYLTRANSFERASE"/>
    <property type="match status" value="1"/>
</dbReference>
<evidence type="ECO:0000256" key="14">
    <source>
        <dbReference type="SAM" id="Phobius"/>
    </source>
</evidence>
<organism evidence="15 16">
    <name type="scientific">Nitzschia inconspicua</name>
    <dbReference type="NCBI Taxonomy" id="303405"/>
    <lineage>
        <taxon>Eukaryota</taxon>
        <taxon>Sar</taxon>
        <taxon>Stramenopiles</taxon>
        <taxon>Ochrophyta</taxon>
        <taxon>Bacillariophyta</taxon>
        <taxon>Bacillariophyceae</taxon>
        <taxon>Bacillariophycidae</taxon>
        <taxon>Bacillariales</taxon>
        <taxon>Bacillariaceae</taxon>
        <taxon>Nitzschia</taxon>
    </lineage>
</organism>
<dbReference type="Pfam" id="PF03071">
    <property type="entry name" value="GNT-I"/>
    <property type="match status" value="1"/>
</dbReference>
<reference evidence="15" key="1">
    <citation type="journal article" date="2021" name="Sci. Rep.">
        <title>Diploid genomic architecture of Nitzschia inconspicua, an elite biomass production diatom.</title>
        <authorList>
            <person name="Oliver A."/>
            <person name="Podell S."/>
            <person name="Pinowska A."/>
            <person name="Traller J.C."/>
            <person name="Smith S.R."/>
            <person name="McClure R."/>
            <person name="Beliaev A."/>
            <person name="Bohutskyi P."/>
            <person name="Hill E.A."/>
            <person name="Rabines A."/>
            <person name="Zheng H."/>
            <person name="Allen L.Z."/>
            <person name="Kuo A."/>
            <person name="Grigoriev I.V."/>
            <person name="Allen A.E."/>
            <person name="Hazlebeck D."/>
            <person name="Allen E.E."/>
        </authorList>
    </citation>
    <scope>NUCLEOTIDE SEQUENCE</scope>
    <source>
        <strain evidence="15">Hildebrandi</strain>
    </source>
</reference>
<evidence type="ECO:0000256" key="4">
    <source>
        <dbReference type="ARBA" id="ARBA00022676"/>
    </source>
</evidence>
<feature type="compositionally biased region" description="Low complexity" evidence="13">
    <location>
        <begin position="79"/>
        <end position="104"/>
    </location>
</feature>
<feature type="region of interest" description="Disordered" evidence="13">
    <location>
        <begin position="1"/>
        <end position="27"/>
    </location>
</feature>
<gene>
    <name evidence="15" type="ORF">IV203_007705</name>
</gene>
<dbReference type="OrthoDB" id="440755at2759"/>
<keyword evidence="9 14" id="KW-1133">Transmembrane helix</keyword>
<evidence type="ECO:0000313" key="16">
    <source>
        <dbReference type="Proteomes" id="UP000693970"/>
    </source>
</evidence>
<evidence type="ECO:0000313" key="15">
    <source>
        <dbReference type="EMBL" id="KAG7351657.1"/>
    </source>
</evidence>